<protein>
    <recommendedName>
        <fullName evidence="4">SGNH/GDSL hydrolase family protein</fullName>
    </recommendedName>
</protein>
<name>A0A518IH57_9PLAN</name>
<accession>A0A518IH57</accession>
<dbReference type="KEGG" id="gfm:Enr17x_44830"/>
<evidence type="ECO:0000313" key="3">
    <source>
        <dbReference type="Proteomes" id="UP000318313"/>
    </source>
</evidence>
<dbReference type="InterPro" id="IPR036514">
    <property type="entry name" value="SGNH_hydro_sf"/>
</dbReference>
<reference evidence="2 3" key="1">
    <citation type="submission" date="2019-03" db="EMBL/GenBank/DDBJ databases">
        <title>Deep-cultivation of Planctomycetes and their phenomic and genomic characterization uncovers novel biology.</title>
        <authorList>
            <person name="Wiegand S."/>
            <person name="Jogler M."/>
            <person name="Boedeker C."/>
            <person name="Pinto D."/>
            <person name="Vollmers J."/>
            <person name="Rivas-Marin E."/>
            <person name="Kohn T."/>
            <person name="Peeters S.H."/>
            <person name="Heuer A."/>
            <person name="Rast P."/>
            <person name="Oberbeckmann S."/>
            <person name="Bunk B."/>
            <person name="Jeske O."/>
            <person name="Meyerdierks A."/>
            <person name="Storesund J.E."/>
            <person name="Kallscheuer N."/>
            <person name="Luecker S."/>
            <person name="Lage O.M."/>
            <person name="Pohl T."/>
            <person name="Merkel B.J."/>
            <person name="Hornburger P."/>
            <person name="Mueller R.-W."/>
            <person name="Bruemmer F."/>
            <person name="Labrenz M."/>
            <person name="Spormann A.M."/>
            <person name="Op den Camp H."/>
            <person name="Overmann J."/>
            <person name="Amann R."/>
            <person name="Jetten M.S.M."/>
            <person name="Mascher T."/>
            <person name="Medema M.H."/>
            <person name="Devos D.P."/>
            <person name="Kaster A.-K."/>
            <person name="Ovreas L."/>
            <person name="Rohde M."/>
            <person name="Galperin M.Y."/>
            <person name="Jogler C."/>
        </authorList>
    </citation>
    <scope>NUCLEOTIDE SEQUENCE [LARGE SCALE GENOMIC DNA]</scope>
    <source>
        <strain evidence="2 3">Enr17</strain>
    </source>
</reference>
<dbReference type="Proteomes" id="UP000318313">
    <property type="component" value="Chromosome"/>
</dbReference>
<evidence type="ECO:0000256" key="1">
    <source>
        <dbReference type="SAM" id="SignalP"/>
    </source>
</evidence>
<dbReference type="Gene3D" id="3.40.50.1110">
    <property type="entry name" value="SGNH hydrolase"/>
    <property type="match status" value="1"/>
</dbReference>
<gene>
    <name evidence="2" type="ORF">Enr17x_44830</name>
</gene>
<dbReference type="GO" id="GO:0016788">
    <property type="term" value="F:hydrolase activity, acting on ester bonds"/>
    <property type="evidence" value="ECO:0007669"/>
    <property type="project" value="UniProtKB-ARBA"/>
</dbReference>
<dbReference type="AlphaFoldDB" id="A0A518IH57"/>
<feature type="chain" id="PRO_5021828007" description="SGNH/GDSL hydrolase family protein" evidence="1">
    <location>
        <begin position="28"/>
        <end position="254"/>
    </location>
</feature>
<dbReference type="OrthoDB" id="227157at2"/>
<dbReference type="RefSeq" id="WP_145311753.1">
    <property type="nucleotide sequence ID" value="NZ_CP037452.1"/>
</dbReference>
<sequence length="254" mass="28944" precursor="true">MLKPLSIFISCCLIALGILFAGTSLQAEEKAKSYYLIGNSLTWDTVPSLLDGDVQWHVDCGKSLPYIYEHPEKPCVKASTLWPTALKEKQYDLISVQPHYGSMLAEDVDTISKWVKMQPKATFIIHTGWARSATRADEYASTDVSGKLQHSPAYINALIAALKKQFPDREFKQTYAINLLEQVDSDIKQNKAPFDQITDLYRDKIHMKTDSGRYLMHNAMRHAMEQPRSEKGYEKVDPKVKQYLNQVLDTLNQL</sequence>
<organism evidence="2 3">
    <name type="scientific">Gimesia fumaroli</name>
    <dbReference type="NCBI Taxonomy" id="2527976"/>
    <lineage>
        <taxon>Bacteria</taxon>
        <taxon>Pseudomonadati</taxon>
        <taxon>Planctomycetota</taxon>
        <taxon>Planctomycetia</taxon>
        <taxon>Planctomycetales</taxon>
        <taxon>Planctomycetaceae</taxon>
        <taxon>Gimesia</taxon>
    </lineage>
</organism>
<feature type="signal peptide" evidence="1">
    <location>
        <begin position="1"/>
        <end position="27"/>
    </location>
</feature>
<evidence type="ECO:0000313" key="2">
    <source>
        <dbReference type="EMBL" id="QDV52421.1"/>
    </source>
</evidence>
<keyword evidence="3" id="KW-1185">Reference proteome</keyword>
<proteinExistence type="predicted"/>
<dbReference type="EMBL" id="CP037452">
    <property type="protein sequence ID" value="QDV52421.1"/>
    <property type="molecule type" value="Genomic_DNA"/>
</dbReference>
<keyword evidence="1" id="KW-0732">Signal</keyword>
<evidence type="ECO:0008006" key="4">
    <source>
        <dbReference type="Google" id="ProtNLM"/>
    </source>
</evidence>